<dbReference type="Gene3D" id="1.20.1260.10">
    <property type="match status" value="1"/>
</dbReference>
<dbReference type="GO" id="GO:0016722">
    <property type="term" value="F:oxidoreductase activity, acting on metal ions"/>
    <property type="evidence" value="ECO:0007669"/>
    <property type="project" value="InterPro"/>
</dbReference>
<evidence type="ECO:0000256" key="2">
    <source>
        <dbReference type="RuleBase" id="RU003875"/>
    </source>
</evidence>
<proteinExistence type="inferred from homology"/>
<dbReference type="Proteomes" id="UP000260759">
    <property type="component" value="Unassembled WGS sequence"/>
</dbReference>
<dbReference type="InterPro" id="IPR008331">
    <property type="entry name" value="Ferritin_DPS_dom"/>
</dbReference>
<evidence type="ECO:0000256" key="1">
    <source>
        <dbReference type="ARBA" id="ARBA00009497"/>
    </source>
</evidence>
<accession>A0A3E5F356</accession>
<comment type="caution">
    <text evidence="4">The sequence shown here is derived from an EMBL/GenBank/DDBJ whole genome shotgun (WGS) entry which is preliminary data.</text>
</comment>
<dbReference type="InterPro" id="IPR012347">
    <property type="entry name" value="Ferritin-like"/>
</dbReference>
<gene>
    <name evidence="4" type="ORF">DXB37_04995</name>
</gene>
<sequence>MKTLDYLYLNEKKVAGVASALHQLLADFQVHYTNLRGMHWNIKGHSFFVLHEKFESMYDDTAEKIDEIAERILMLGGVPENKFSEYLKVANVKEVSDISCGSEAVDHILGTYGYLIGEERKVIELANEAGDDVTADLMTSYLKEQEKMVWMLVAFSTKSCTK</sequence>
<dbReference type="RefSeq" id="WP_117599874.1">
    <property type="nucleotide sequence ID" value="NZ_BAABYI010000001.1"/>
</dbReference>
<dbReference type="InterPro" id="IPR023188">
    <property type="entry name" value="DPS_DNA-bd_CS"/>
</dbReference>
<dbReference type="Pfam" id="PF00210">
    <property type="entry name" value="Ferritin"/>
    <property type="match status" value="1"/>
</dbReference>
<evidence type="ECO:0000259" key="3">
    <source>
        <dbReference type="Pfam" id="PF00210"/>
    </source>
</evidence>
<evidence type="ECO:0000313" key="4">
    <source>
        <dbReference type="EMBL" id="RGN95934.1"/>
    </source>
</evidence>
<dbReference type="AlphaFoldDB" id="A0A3E5F356"/>
<dbReference type="PIRSF" id="PIRSF005900">
    <property type="entry name" value="Dps"/>
    <property type="match status" value="1"/>
</dbReference>
<evidence type="ECO:0000313" key="5">
    <source>
        <dbReference type="Proteomes" id="UP000260759"/>
    </source>
</evidence>
<feature type="domain" description="Ferritin/DPS" evidence="3">
    <location>
        <begin position="20"/>
        <end position="155"/>
    </location>
</feature>
<dbReference type="PANTHER" id="PTHR42932">
    <property type="entry name" value="GENERAL STRESS PROTEIN 20U"/>
    <property type="match status" value="1"/>
</dbReference>
<dbReference type="PANTHER" id="PTHR42932:SF1">
    <property type="entry name" value="GENERAL STRESS PROTEIN 20U"/>
    <property type="match status" value="1"/>
</dbReference>
<comment type="similarity">
    <text evidence="1 2">Belongs to the Dps family.</text>
</comment>
<dbReference type="GO" id="GO:0008199">
    <property type="term" value="F:ferric iron binding"/>
    <property type="evidence" value="ECO:0007669"/>
    <property type="project" value="InterPro"/>
</dbReference>
<dbReference type="CDD" id="cd01043">
    <property type="entry name" value="DPS"/>
    <property type="match status" value="1"/>
</dbReference>
<dbReference type="EMBL" id="QSVA01000003">
    <property type="protein sequence ID" value="RGN95934.1"/>
    <property type="molecule type" value="Genomic_DNA"/>
</dbReference>
<dbReference type="InterPro" id="IPR009078">
    <property type="entry name" value="Ferritin-like_SF"/>
</dbReference>
<organism evidence="4 5">
    <name type="scientific">Bacteroides uniformis</name>
    <dbReference type="NCBI Taxonomy" id="820"/>
    <lineage>
        <taxon>Bacteria</taxon>
        <taxon>Pseudomonadati</taxon>
        <taxon>Bacteroidota</taxon>
        <taxon>Bacteroidia</taxon>
        <taxon>Bacteroidales</taxon>
        <taxon>Bacteroidaceae</taxon>
        <taxon>Bacteroides</taxon>
    </lineage>
</organism>
<reference evidence="4 5" key="1">
    <citation type="submission" date="2018-08" db="EMBL/GenBank/DDBJ databases">
        <title>A genome reference for cultivated species of the human gut microbiota.</title>
        <authorList>
            <person name="Zou Y."/>
            <person name="Xue W."/>
            <person name="Luo G."/>
        </authorList>
    </citation>
    <scope>NUCLEOTIDE SEQUENCE [LARGE SCALE GENOMIC DNA]</scope>
    <source>
        <strain evidence="4 5">OM03-4</strain>
    </source>
</reference>
<dbReference type="PRINTS" id="PR01346">
    <property type="entry name" value="HELNAPAPROT"/>
</dbReference>
<protein>
    <submittedName>
        <fullName evidence="4">DNA starvation/stationary phase protection protein</fullName>
    </submittedName>
</protein>
<dbReference type="InterPro" id="IPR002177">
    <property type="entry name" value="DPS_DNA-bd"/>
</dbReference>
<dbReference type="PROSITE" id="PS00819">
    <property type="entry name" value="DPS_2"/>
    <property type="match status" value="1"/>
</dbReference>
<name>A0A3E5F356_BACUN</name>
<dbReference type="PROSITE" id="PS00818">
    <property type="entry name" value="DPS_1"/>
    <property type="match status" value="1"/>
</dbReference>
<dbReference type="SUPFAM" id="SSF47240">
    <property type="entry name" value="Ferritin-like"/>
    <property type="match status" value="1"/>
</dbReference>